<protein>
    <recommendedName>
        <fullName evidence="3">Radical SAM core domain-containing protein</fullName>
    </recommendedName>
</protein>
<dbReference type="PROSITE" id="PS51918">
    <property type="entry name" value="RADICAL_SAM"/>
    <property type="match status" value="1"/>
</dbReference>
<dbReference type="InterPro" id="IPR058240">
    <property type="entry name" value="rSAM_sf"/>
</dbReference>
<evidence type="ECO:0000313" key="4">
    <source>
        <dbReference type="EMBL" id="GAH37466.1"/>
    </source>
</evidence>
<dbReference type="GO" id="GO:0051539">
    <property type="term" value="F:4 iron, 4 sulfur cluster binding"/>
    <property type="evidence" value="ECO:0007669"/>
    <property type="project" value="InterPro"/>
</dbReference>
<feature type="non-terminal residue" evidence="4">
    <location>
        <position position="1"/>
    </location>
</feature>
<dbReference type="AlphaFoldDB" id="X1EVT6"/>
<feature type="domain" description="Radical SAM core" evidence="3">
    <location>
        <begin position="41"/>
        <end position="133"/>
    </location>
</feature>
<evidence type="ECO:0000256" key="1">
    <source>
        <dbReference type="ARBA" id="ARBA00001966"/>
    </source>
</evidence>
<dbReference type="SUPFAM" id="SSF102114">
    <property type="entry name" value="Radical SAM enzymes"/>
    <property type="match status" value="1"/>
</dbReference>
<gene>
    <name evidence="4" type="ORF">S03H2_25948</name>
</gene>
<dbReference type="EMBL" id="BARU01014848">
    <property type="protein sequence ID" value="GAH37466.1"/>
    <property type="molecule type" value="Genomic_DNA"/>
</dbReference>
<accession>X1EVT6</accession>
<dbReference type="Gene3D" id="3.80.30.20">
    <property type="entry name" value="tm_1862 like domain"/>
    <property type="match status" value="1"/>
</dbReference>
<dbReference type="GO" id="GO:0035598">
    <property type="term" value="F:tRNA (N(6)-L-threonylcarbamoyladenosine(37)-C(2))-methylthiotransferase activity"/>
    <property type="evidence" value="ECO:0007669"/>
    <property type="project" value="TreeGrafter"/>
</dbReference>
<dbReference type="PROSITE" id="PS01278">
    <property type="entry name" value="MTTASE_RADICAL"/>
    <property type="match status" value="1"/>
</dbReference>
<comment type="cofactor">
    <cofactor evidence="1">
        <name>[4Fe-4S] cluster</name>
        <dbReference type="ChEBI" id="CHEBI:49883"/>
    </cofactor>
</comment>
<keyword evidence="2" id="KW-0808">Transferase</keyword>
<dbReference type="SFLD" id="SFLDS00029">
    <property type="entry name" value="Radical_SAM"/>
    <property type="match status" value="1"/>
</dbReference>
<dbReference type="PANTHER" id="PTHR11918">
    <property type="entry name" value="RADICAL SAM PROTEINS"/>
    <property type="match status" value="1"/>
</dbReference>
<dbReference type="PANTHER" id="PTHR11918:SF45">
    <property type="entry name" value="THREONYLCARBAMOYLADENOSINE TRNA METHYLTHIOTRANSFERASE"/>
    <property type="match status" value="1"/>
</dbReference>
<reference evidence="4" key="1">
    <citation type="journal article" date="2014" name="Front. Microbiol.">
        <title>High frequency of phylogenetically diverse reductive dehalogenase-homologous genes in deep subseafloor sedimentary metagenomes.</title>
        <authorList>
            <person name="Kawai M."/>
            <person name="Futagami T."/>
            <person name="Toyoda A."/>
            <person name="Takaki Y."/>
            <person name="Nishi S."/>
            <person name="Hori S."/>
            <person name="Arai W."/>
            <person name="Tsubouchi T."/>
            <person name="Morono Y."/>
            <person name="Uchiyama I."/>
            <person name="Ito T."/>
            <person name="Fujiyama A."/>
            <person name="Inagaki F."/>
            <person name="Takami H."/>
        </authorList>
    </citation>
    <scope>NUCLEOTIDE SEQUENCE</scope>
    <source>
        <strain evidence="4">Expedition CK06-06</strain>
    </source>
</reference>
<dbReference type="InterPro" id="IPR007197">
    <property type="entry name" value="rSAM"/>
</dbReference>
<feature type="non-terminal residue" evidence="4">
    <location>
        <position position="133"/>
    </location>
</feature>
<sequence>ANYLIPLTQLRLPYKLRDLHFNVAKLLIKPYRHILDRVLNVYNLHTFCIKISTGCLGSCSYCAIRLARGRVVSKSSDQIIDEFEDGLSKGFKEFALIGTDIGSYGRDQDTNLVDLLREMIKREGDYEIKLRNI</sequence>
<comment type="caution">
    <text evidence="4">The sequence shown here is derived from an EMBL/GenBank/DDBJ whole genome shotgun (WGS) entry which is preliminary data.</text>
</comment>
<dbReference type="InterPro" id="IPR020612">
    <property type="entry name" value="Methylthiotransferase_CS"/>
</dbReference>
<name>X1EVT6_9ZZZZ</name>
<proteinExistence type="predicted"/>
<evidence type="ECO:0000256" key="2">
    <source>
        <dbReference type="ARBA" id="ARBA00022679"/>
    </source>
</evidence>
<dbReference type="InterPro" id="IPR023404">
    <property type="entry name" value="rSAM_horseshoe"/>
</dbReference>
<evidence type="ECO:0000259" key="3">
    <source>
        <dbReference type="PROSITE" id="PS51918"/>
    </source>
</evidence>
<organism evidence="4">
    <name type="scientific">marine sediment metagenome</name>
    <dbReference type="NCBI Taxonomy" id="412755"/>
    <lineage>
        <taxon>unclassified sequences</taxon>
        <taxon>metagenomes</taxon>
        <taxon>ecological metagenomes</taxon>
    </lineage>
</organism>